<keyword evidence="1" id="KW-0812">Transmembrane</keyword>
<dbReference type="VEuPathDB" id="VectorBase:GMOY010994"/>
<reference evidence="2" key="1">
    <citation type="submission" date="2020-05" db="UniProtKB">
        <authorList>
            <consortium name="EnsemblMetazoa"/>
        </authorList>
    </citation>
    <scope>IDENTIFICATION</scope>
    <source>
        <strain evidence="2">Yale</strain>
    </source>
</reference>
<evidence type="ECO:0000256" key="1">
    <source>
        <dbReference type="SAM" id="Phobius"/>
    </source>
</evidence>
<protein>
    <submittedName>
        <fullName evidence="2">Uncharacterized protein</fullName>
    </submittedName>
</protein>
<feature type="transmembrane region" description="Helical" evidence="1">
    <location>
        <begin position="128"/>
        <end position="157"/>
    </location>
</feature>
<dbReference type="AlphaFoldDB" id="A0A1B0GCG8"/>
<sequence length="176" mass="19748">MQQPQRYIPSVSDLYRTNEIELLLDEIRELEPVFCQLDDEQDFEIAGSRAGGLSLSLELPLGTCMSWDSHANYKQRTTQTPLPWGCGPQHLKTPTGLLSSAACLACECSAGTAQVGLFQLPLIGRLRLMVFCALFSLLITCLMLIFDISHIALMFPFNWTKTTTWMYLSINIVVLQ</sequence>
<dbReference type="EnsemblMetazoa" id="GMOY010994-RA">
    <property type="protein sequence ID" value="GMOY010994-PA"/>
    <property type="gene ID" value="GMOY010994"/>
</dbReference>
<evidence type="ECO:0000313" key="3">
    <source>
        <dbReference type="Proteomes" id="UP000092444"/>
    </source>
</evidence>
<name>A0A1B0GCG8_GLOMM</name>
<organism evidence="2 3">
    <name type="scientific">Glossina morsitans morsitans</name>
    <name type="common">Savannah tsetse fly</name>
    <dbReference type="NCBI Taxonomy" id="37546"/>
    <lineage>
        <taxon>Eukaryota</taxon>
        <taxon>Metazoa</taxon>
        <taxon>Ecdysozoa</taxon>
        <taxon>Arthropoda</taxon>
        <taxon>Hexapoda</taxon>
        <taxon>Insecta</taxon>
        <taxon>Pterygota</taxon>
        <taxon>Neoptera</taxon>
        <taxon>Endopterygota</taxon>
        <taxon>Diptera</taxon>
        <taxon>Brachycera</taxon>
        <taxon>Muscomorpha</taxon>
        <taxon>Hippoboscoidea</taxon>
        <taxon>Glossinidae</taxon>
        <taxon>Glossina</taxon>
    </lineage>
</organism>
<evidence type="ECO:0000313" key="2">
    <source>
        <dbReference type="EnsemblMetazoa" id="GMOY010994-PA"/>
    </source>
</evidence>
<dbReference type="STRING" id="37546.A0A1B0GCG8"/>
<keyword evidence="3" id="KW-1185">Reference proteome</keyword>
<proteinExistence type="predicted"/>
<accession>A0A1B0GCG8</accession>
<keyword evidence="1" id="KW-0472">Membrane</keyword>
<dbReference type="EMBL" id="CCAG010021419">
    <property type="status" value="NOT_ANNOTATED_CDS"/>
    <property type="molecule type" value="Genomic_DNA"/>
</dbReference>
<dbReference type="Proteomes" id="UP000092444">
    <property type="component" value="Unassembled WGS sequence"/>
</dbReference>
<dbReference type="PhylomeDB" id="A0A1B0GCG8"/>
<keyword evidence="1" id="KW-1133">Transmembrane helix</keyword>